<gene>
    <name evidence="4" type="ORF">IM660_12590</name>
</gene>
<dbReference type="InterPro" id="IPR036291">
    <property type="entry name" value="NAD(P)-bd_dom_sf"/>
</dbReference>
<evidence type="ECO:0000259" key="3">
    <source>
        <dbReference type="Pfam" id="PF22725"/>
    </source>
</evidence>
<feature type="domain" description="GFO/IDH/MocA-like oxidoreductase" evidence="3">
    <location>
        <begin position="127"/>
        <end position="221"/>
    </location>
</feature>
<accession>A0A7M1SYY6</accession>
<evidence type="ECO:0000313" key="5">
    <source>
        <dbReference type="Proteomes" id="UP000593758"/>
    </source>
</evidence>
<proteinExistence type="predicted"/>
<dbReference type="Gene3D" id="3.30.360.10">
    <property type="entry name" value="Dihydrodipicolinate Reductase, domain 2"/>
    <property type="match status" value="1"/>
</dbReference>
<dbReference type="KEGG" id="halt:IM660_12590"/>
<keyword evidence="5" id="KW-1185">Reference proteome</keyword>
<dbReference type="SUPFAM" id="SSF55347">
    <property type="entry name" value="Glyceraldehyde-3-phosphate dehydrogenase-like, C-terminal domain"/>
    <property type="match status" value="1"/>
</dbReference>
<dbReference type="Pfam" id="PF22725">
    <property type="entry name" value="GFO_IDH_MocA_C3"/>
    <property type="match status" value="1"/>
</dbReference>
<dbReference type="Gene3D" id="3.40.50.720">
    <property type="entry name" value="NAD(P)-binding Rossmann-like Domain"/>
    <property type="match status" value="1"/>
</dbReference>
<dbReference type="EMBL" id="CP063169">
    <property type="protein sequence ID" value="QOR72759.1"/>
    <property type="molecule type" value="Genomic_DNA"/>
</dbReference>
<reference evidence="4 5" key="1">
    <citation type="submission" date="2020-10" db="EMBL/GenBank/DDBJ databases">
        <title>Haloactinobacterium sp. RN3S43, a bacterium isolated from saline soil.</title>
        <authorList>
            <person name="Sun J.-Q."/>
        </authorList>
    </citation>
    <scope>NUCLEOTIDE SEQUENCE [LARGE SCALE GENOMIC DNA]</scope>
    <source>
        <strain evidence="4 5">RN3S43</strain>
    </source>
</reference>
<dbReference type="PANTHER" id="PTHR43377">
    <property type="entry name" value="BILIVERDIN REDUCTASE A"/>
    <property type="match status" value="1"/>
</dbReference>
<evidence type="ECO:0000259" key="2">
    <source>
        <dbReference type="Pfam" id="PF01408"/>
    </source>
</evidence>
<organism evidence="4 5">
    <name type="scientific">Ruania alkalisoli</name>
    <dbReference type="NCBI Taxonomy" id="2779775"/>
    <lineage>
        <taxon>Bacteria</taxon>
        <taxon>Bacillati</taxon>
        <taxon>Actinomycetota</taxon>
        <taxon>Actinomycetes</taxon>
        <taxon>Micrococcales</taxon>
        <taxon>Ruaniaceae</taxon>
        <taxon>Ruania</taxon>
    </lineage>
</organism>
<dbReference type="SUPFAM" id="SSF51735">
    <property type="entry name" value="NAD(P)-binding Rossmann-fold domains"/>
    <property type="match status" value="1"/>
</dbReference>
<dbReference type="InterPro" id="IPR055170">
    <property type="entry name" value="GFO_IDH_MocA-like_dom"/>
</dbReference>
<dbReference type="InterPro" id="IPR000683">
    <property type="entry name" value="Gfo/Idh/MocA-like_OxRdtase_N"/>
</dbReference>
<dbReference type="GO" id="GO:0000166">
    <property type="term" value="F:nucleotide binding"/>
    <property type="evidence" value="ECO:0007669"/>
    <property type="project" value="InterPro"/>
</dbReference>
<dbReference type="Proteomes" id="UP000593758">
    <property type="component" value="Chromosome"/>
</dbReference>
<evidence type="ECO:0000313" key="4">
    <source>
        <dbReference type="EMBL" id="QOR72759.1"/>
    </source>
</evidence>
<dbReference type="Pfam" id="PF01408">
    <property type="entry name" value="GFO_IDH_MocA"/>
    <property type="match status" value="1"/>
</dbReference>
<evidence type="ECO:0000256" key="1">
    <source>
        <dbReference type="ARBA" id="ARBA00023027"/>
    </source>
</evidence>
<dbReference type="PANTHER" id="PTHR43377:SF1">
    <property type="entry name" value="BILIVERDIN REDUCTASE A"/>
    <property type="match status" value="1"/>
</dbReference>
<dbReference type="AlphaFoldDB" id="A0A7M1SYY6"/>
<feature type="domain" description="Gfo/Idh/MocA-like oxidoreductase N-terminal" evidence="2">
    <location>
        <begin position="9"/>
        <end position="109"/>
    </location>
</feature>
<keyword evidence="1" id="KW-0520">NAD</keyword>
<name>A0A7M1SYY6_9MICO</name>
<protein>
    <submittedName>
        <fullName evidence="4">Gfo/Idh/MocA family oxidoreductase</fullName>
    </submittedName>
</protein>
<dbReference type="InterPro" id="IPR051450">
    <property type="entry name" value="Gfo/Idh/MocA_Oxidoreductases"/>
</dbReference>
<sequence>MGRAWLHTIAANPDVQLVGLVDLDTEAAAAALRATDLDAPVSTSLTELAAAQAPDAVVNVTVPAAHLPVNLEALGLGLPVLCEKPMAESVAGCLPMIDAAARAGQLLMISQSRRYYRHLASLREVLGSLGQVETARCEFARAPRFGGFREEMAEPLIVDMAIHQFDLARDLMGADPVSVYCESSNPSWSWFAGNAVATAMFTFDGGASFSYTGTWCGPHPETSWNGVWNLGAAGGGVHWDGDHAPTAYAPDGASLPVPEREVPEEIAGSLAEFVTCVRMGIEPATAGHRNVLSIAMVEAAVRSSAQGRVVTIAEVMERARGAMGAH</sequence>